<evidence type="ECO:0000313" key="2">
    <source>
        <dbReference type="EMBL" id="KKL63022.1"/>
    </source>
</evidence>
<comment type="caution">
    <text evidence="2">The sequence shown here is derived from an EMBL/GenBank/DDBJ whole genome shotgun (WGS) entry which is preliminary data.</text>
</comment>
<dbReference type="EMBL" id="LAZR01028302">
    <property type="protein sequence ID" value="KKL63022.1"/>
    <property type="molecule type" value="Genomic_DNA"/>
</dbReference>
<keyword evidence="1" id="KW-1133">Transmembrane helix</keyword>
<evidence type="ECO:0000256" key="1">
    <source>
        <dbReference type="SAM" id="Phobius"/>
    </source>
</evidence>
<proteinExistence type="predicted"/>
<name>A0A0F9GIM4_9ZZZZ</name>
<reference evidence="2" key="1">
    <citation type="journal article" date="2015" name="Nature">
        <title>Complex archaea that bridge the gap between prokaryotes and eukaryotes.</title>
        <authorList>
            <person name="Spang A."/>
            <person name="Saw J.H."/>
            <person name="Jorgensen S.L."/>
            <person name="Zaremba-Niedzwiedzka K."/>
            <person name="Martijn J."/>
            <person name="Lind A.E."/>
            <person name="van Eijk R."/>
            <person name="Schleper C."/>
            <person name="Guy L."/>
            <person name="Ettema T.J."/>
        </authorList>
    </citation>
    <scope>NUCLEOTIDE SEQUENCE</scope>
</reference>
<sequence length="122" mass="14166">MRQLLGDLFVTRLEVALEIALPILIVGLASGVILYGFIYLGRRIERFEWRLQLENGNRMGAVVREKIGKRDARIRQLTQRIAKDEAQLEWKDKQLLEMMSLGSQMMKVGISQDPEKARRRRA</sequence>
<accession>A0A0F9GIM4</accession>
<organism evidence="2">
    <name type="scientific">marine sediment metagenome</name>
    <dbReference type="NCBI Taxonomy" id="412755"/>
    <lineage>
        <taxon>unclassified sequences</taxon>
        <taxon>metagenomes</taxon>
        <taxon>ecological metagenomes</taxon>
    </lineage>
</organism>
<dbReference type="AlphaFoldDB" id="A0A0F9GIM4"/>
<protein>
    <submittedName>
        <fullName evidence="2">Uncharacterized protein</fullName>
    </submittedName>
</protein>
<keyword evidence="1" id="KW-0812">Transmembrane</keyword>
<feature type="transmembrane region" description="Helical" evidence="1">
    <location>
        <begin position="20"/>
        <end position="40"/>
    </location>
</feature>
<gene>
    <name evidence="2" type="ORF">LCGC14_2179270</name>
</gene>
<keyword evidence="1" id="KW-0472">Membrane</keyword>